<accession>A0AAV6V308</accession>
<name>A0AAV6V308_9ARAC</name>
<reference evidence="2 3" key="1">
    <citation type="journal article" date="2022" name="Nat. Ecol. Evol.">
        <title>A masculinizing supergene underlies an exaggerated male reproductive morph in a spider.</title>
        <authorList>
            <person name="Hendrickx F."/>
            <person name="De Corte Z."/>
            <person name="Sonet G."/>
            <person name="Van Belleghem S.M."/>
            <person name="Kostlbacher S."/>
            <person name="Vangestel C."/>
        </authorList>
    </citation>
    <scope>NUCLEOTIDE SEQUENCE [LARGE SCALE GENOMIC DNA]</scope>
    <source>
        <strain evidence="2">W744_W776</strain>
    </source>
</reference>
<feature type="transmembrane region" description="Helical" evidence="1">
    <location>
        <begin position="53"/>
        <end position="70"/>
    </location>
</feature>
<evidence type="ECO:0000313" key="3">
    <source>
        <dbReference type="Proteomes" id="UP000827092"/>
    </source>
</evidence>
<sequence length="160" mass="18149">MWVAQCCQTPAGIRIIWNVCILLNTALYKKDFSTKESDLLVYKVRFFTMKHPVALIVLGVLAGLLSAVVAEDCKSKFSPQMCQAYCMIYRVTTGQCQIVDGEDKCLCDEQRGITPRSLSENDEVARTIDPEISHSEEYERMTVSRCIKELKLPKFLCRLG</sequence>
<keyword evidence="1" id="KW-0472">Membrane</keyword>
<gene>
    <name evidence="2" type="ORF">JTE90_025784</name>
</gene>
<evidence type="ECO:0000313" key="2">
    <source>
        <dbReference type="EMBL" id="KAG8190269.1"/>
    </source>
</evidence>
<protein>
    <submittedName>
        <fullName evidence="2">Uncharacterized protein</fullName>
    </submittedName>
</protein>
<dbReference type="EMBL" id="JAFNEN010000189">
    <property type="protein sequence ID" value="KAG8190269.1"/>
    <property type="molecule type" value="Genomic_DNA"/>
</dbReference>
<dbReference type="AlphaFoldDB" id="A0AAV6V308"/>
<organism evidence="2 3">
    <name type="scientific">Oedothorax gibbosus</name>
    <dbReference type="NCBI Taxonomy" id="931172"/>
    <lineage>
        <taxon>Eukaryota</taxon>
        <taxon>Metazoa</taxon>
        <taxon>Ecdysozoa</taxon>
        <taxon>Arthropoda</taxon>
        <taxon>Chelicerata</taxon>
        <taxon>Arachnida</taxon>
        <taxon>Araneae</taxon>
        <taxon>Araneomorphae</taxon>
        <taxon>Entelegynae</taxon>
        <taxon>Araneoidea</taxon>
        <taxon>Linyphiidae</taxon>
        <taxon>Erigoninae</taxon>
        <taxon>Oedothorax</taxon>
    </lineage>
</organism>
<keyword evidence="1" id="KW-1133">Transmembrane helix</keyword>
<keyword evidence="1" id="KW-0812">Transmembrane</keyword>
<keyword evidence="3" id="KW-1185">Reference proteome</keyword>
<dbReference type="Proteomes" id="UP000827092">
    <property type="component" value="Unassembled WGS sequence"/>
</dbReference>
<proteinExistence type="predicted"/>
<evidence type="ECO:0000256" key="1">
    <source>
        <dbReference type="SAM" id="Phobius"/>
    </source>
</evidence>
<comment type="caution">
    <text evidence="2">The sequence shown here is derived from an EMBL/GenBank/DDBJ whole genome shotgun (WGS) entry which is preliminary data.</text>
</comment>